<dbReference type="EMBL" id="BONZ01000040">
    <property type="protein sequence ID" value="GIH16177.1"/>
    <property type="molecule type" value="Genomic_DNA"/>
</dbReference>
<dbReference type="Gene3D" id="1.10.10.10">
    <property type="entry name" value="Winged helix-like DNA-binding domain superfamily/Winged helix DNA-binding domain"/>
    <property type="match status" value="1"/>
</dbReference>
<dbReference type="InterPro" id="IPR036388">
    <property type="entry name" value="WH-like_DNA-bd_sf"/>
</dbReference>
<keyword evidence="3" id="KW-0804">Transcription</keyword>
<dbReference type="PANTHER" id="PTHR30363:SF44">
    <property type="entry name" value="AGA OPERON TRANSCRIPTIONAL REPRESSOR-RELATED"/>
    <property type="match status" value="1"/>
</dbReference>
<dbReference type="RefSeq" id="WP_203919773.1">
    <property type="nucleotide sequence ID" value="NZ_BONZ01000040.1"/>
</dbReference>
<proteinExistence type="predicted"/>
<dbReference type="InterPro" id="IPR036390">
    <property type="entry name" value="WH_DNA-bd_sf"/>
</dbReference>
<keyword evidence="2" id="KW-0238">DNA-binding</keyword>
<reference evidence="5" key="1">
    <citation type="submission" date="2021-01" db="EMBL/GenBank/DDBJ databases">
        <title>Whole genome shotgun sequence of Rugosimonospora africana NBRC 104875.</title>
        <authorList>
            <person name="Komaki H."/>
            <person name="Tamura T."/>
        </authorList>
    </citation>
    <scope>NUCLEOTIDE SEQUENCE</scope>
    <source>
        <strain evidence="5">NBRC 104875</strain>
    </source>
</reference>
<dbReference type="Pfam" id="PF08220">
    <property type="entry name" value="HTH_DeoR"/>
    <property type="match status" value="1"/>
</dbReference>
<keyword evidence="6" id="KW-1185">Reference proteome</keyword>
<gene>
    <name evidence="5" type="ORF">Raf01_43490</name>
</gene>
<dbReference type="GO" id="GO:0003677">
    <property type="term" value="F:DNA binding"/>
    <property type="evidence" value="ECO:0007669"/>
    <property type="project" value="UniProtKB-KW"/>
</dbReference>
<keyword evidence="1" id="KW-0805">Transcription regulation</keyword>
<dbReference type="PANTHER" id="PTHR30363">
    <property type="entry name" value="HTH-TYPE TRANSCRIPTIONAL REGULATOR SRLR-RELATED"/>
    <property type="match status" value="1"/>
</dbReference>
<dbReference type="PRINTS" id="PR00037">
    <property type="entry name" value="HTHLACR"/>
</dbReference>
<sequence length="271" mass="28799">MEPVHNHRDPAVARNAATRRRHRADRFGWILRVLAENGSVDVADLAVDLGVSEATVRRDLRSLADQRLLERAHGGAVFQGSAELPVRYRAGQAHAEKVRIARAAADRVGDGEVIALTGGTTTLEIARFLAQRGEVSVVTNALNIAAELAVRPNVKLIVTGGVARGVSYELVGPLADSTLGKINIDVAFVGVDGVDRDAGLTTQNETEAATNRALIERSRRAIVVADASKLGRVVFAGICPLSSVAELITDDTADPEQVDRLRTGGLRVAVI</sequence>
<evidence type="ECO:0000256" key="2">
    <source>
        <dbReference type="ARBA" id="ARBA00023125"/>
    </source>
</evidence>
<dbReference type="SUPFAM" id="SSF100950">
    <property type="entry name" value="NagB/RpiA/CoA transferase-like"/>
    <property type="match status" value="1"/>
</dbReference>
<protein>
    <submittedName>
        <fullName evidence="5">Transcriptional regulator</fullName>
    </submittedName>
</protein>
<dbReference type="Pfam" id="PF00455">
    <property type="entry name" value="DeoRC"/>
    <property type="match status" value="1"/>
</dbReference>
<dbReference type="GO" id="GO:0003700">
    <property type="term" value="F:DNA-binding transcription factor activity"/>
    <property type="evidence" value="ECO:0007669"/>
    <property type="project" value="InterPro"/>
</dbReference>
<dbReference type="PROSITE" id="PS00894">
    <property type="entry name" value="HTH_DEOR_1"/>
    <property type="match status" value="1"/>
</dbReference>
<name>A0A8J3QUD2_9ACTN</name>
<comment type="caution">
    <text evidence="5">The sequence shown here is derived from an EMBL/GenBank/DDBJ whole genome shotgun (WGS) entry which is preliminary data.</text>
</comment>
<feature type="domain" description="HTH deoR-type" evidence="4">
    <location>
        <begin position="23"/>
        <end position="78"/>
    </location>
</feature>
<dbReference type="SMART" id="SM00420">
    <property type="entry name" value="HTH_DEOR"/>
    <property type="match status" value="1"/>
</dbReference>
<accession>A0A8J3QUD2</accession>
<dbReference type="Proteomes" id="UP000642748">
    <property type="component" value="Unassembled WGS sequence"/>
</dbReference>
<dbReference type="AlphaFoldDB" id="A0A8J3QUD2"/>
<organism evidence="5 6">
    <name type="scientific">Rugosimonospora africana</name>
    <dbReference type="NCBI Taxonomy" id="556532"/>
    <lineage>
        <taxon>Bacteria</taxon>
        <taxon>Bacillati</taxon>
        <taxon>Actinomycetota</taxon>
        <taxon>Actinomycetes</taxon>
        <taxon>Micromonosporales</taxon>
        <taxon>Micromonosporaceae</taxon>
        <taxon>Rugosimonospora</taxon>
    </lineage>
</organism>
<evidence type="ECO:0000256" key="3">
    <source>
        <dbReference type="ARBA" id="ARBA00023163"/>
    </source>
</evidence>
<evidence type="ECO:0000256" key="1">
    <source>
        <dbReference type="ARBA" id="ARBA00023015"/>
    </source>
</evidence>
<dbReference type="SMART" id="SM01134">
    <property type="entry name" value="DeoRC"/>
    <property type="match status" value="1"/>
</dbReference>
<evidence type="ECO:0000259" key="4">
    <source>
        <dbReference type="PROSITE" id="PS51000"/>
    </source>
</evidence>
<evidence type="ECO:0000313" key="6">
    <source>
        <dbReference type="Proteomes" id="UP000642748"/>
    </source>
</evidence>
<dbReference type="InterPro" id="IPR014036">
    <property type="entry name" value="DeoR-like_C"/>
</dbReference>
<dbReference type="PROSITE" id="PS51000">
    <property type="entry name" value="HTH_DEOR_2"/>
    <property type="match status" value="1"/>
</dbReference>
<evidence type="ECO:0000313" key="5">
    <source>
        <dbReference type="EMBL" id="GIH16177.1"/>
    </source>
</evidence>
<dbReference type="InterPro" id="IPR037171">
    <property type="entry name" value="NagB/RpiA_transferase-like"/>
</dbReference>
<dbReference type="Gene3D" id="3.40.50.1360">
    <property type="match status" value="1"/>
</dbReference>
<dbReference type="InterPro" id="IPR001034">
    <property type="entry name" value="DeoR_HTH"/>
</dbReference>
<dbReference type="InterPro" id="IPR050313">
    <property type="entry name" value="Carb_Metab_HTH_regulators"/>
</dbReference>
<dbReference type="SUPFAM" id="SSF46785">
    <property type="entry name" value="Winged helix' DNA-binding domain"/>
    <property type="match status" value="1"/>
</dbReference>
<dbReference type="InterPro" id="IPR018356">
    <property type="entry name" value="Tscrpt_reg_HTH_DeoR_CS"/>
</dbReference>